<dbReference type="InterPro" id="IPR055409">
    <property type="entry name" value="Beta-prop_FAM234A_B"/>
</dbReference>
<feature type="region of interest" description="Disordered" evidence="6">
    <location>
        <begin position="124"/>
        <end position="152"/>
    </location>
</feature>
<name>A0ABN9KWB9_9NEOB</name>
<comment type="subcellular location">
    <subcellularLocation>
        <location evidence="1">Membrane</location>
        <topology evidence="1">Single-pass membrane protein</topology>
    </subcellularLocation>
</comment>
<evidence type="ECO:0000313" key="10">
    <source>
        <dbReference type="Proteomes" id="UP001176940"/>
    </source>
</evidence>
<dbReference type="SUPFAM" id="SSF50998">
    <property type="entry name" value="Quinoprotein alcohol dehydrogenase-like"/>
    <property type="match status" value="1"/>
</dbReference>
<dbReference type="EMBL" id="CAUEEQ010004147">
    <property type="protein sequence ID" value="CAJ0926773.1"/>
    <property type="molecule type" value="Genomic_DNA"/>
</dbReference>
<keyword evidence="3 7" id="KW-1133">Transmembrane helix</keyword>
<proteinExistence type="inferred from homology"/>
<accession>A0ABN9KWB9</accession>
<evidence type="ECO:0000256" key="3">
    <source>
        <dbReference type="ARBA" id="ARBA00022989"/>
    </source>
</evidence>
<evidence type="ECO:0000256" key="1">
    <source>
        <dbReference type="ARBA" id="ARBA00004167"/>
    </source>
</evidence>
<evidence type="ECO:0000256" key="5">
    <source>
        <dbReference type="ARBA" id="ARBA00025791"/>
    </source>
</evidence>
<dbReference type="PANTHER" id="PTHR21419:SF7">
    <property type="entry name" value="PROTEIN FAM234A"/>
    <property type="match status" value="1"/>
</dbReference>
<comment type="caution">
    <text evidence="9">The sequence shown here is derived from an EMBL/GenBank/DDBJ whole genome shotgun (WGS) entry which is preliminary data.</text>
</comment>
<evidence type="ECO:0000313" key="9">
    <source>
        <dbReference type="EMBL" id="CAJ0926773.1"/>
    </source>
</evidence>
<gene>
    <name evidence="9" type="ORF">RIMI_LOCUS2867959</name>
</gene>
<organism evidence="9 10">
    <name type="scientific">Ranitomeya imitator</name>
    <name type="common">mimic poison frog</name>
    <dbReference type="NCBI Taxonomy" id="111125"/>
    <lineage>
        <taxon>Eukaryota</taxon>
        <taxon>Metazoa</taxon>
        <taxon>Chordata</taxon>
        <taxon>Craniata</taxon>
        <taxon>Vertebrata</taxon>
        <taxon>Euteleostomi</taxon>
        <taxon>Amphibia</taxon>
        <taxon>Batrachia</taxon>
        <taxon>Anura</taxon>
        <taxon>Neobatrachia</taxon>
        <taxon>Hyloidea</taxon>
        <taxon>Dendrobatidae</taxon>
        <taxon>Dendrobatinae</taxon>
        <taxon>Ranitomeya</taxon>
    </lineage>
</organism>
<feature type="non-terminal residue" evidence="9">
    <location>
        <position position="444"/>
    </location>
</feature>
<dbReference type="InterPro" id="IPR045232">
    <property type="entry name" value="FAM234"/>
</dbReference>
<sequence>MQEAMVTTYSTKVLGFSLPLIMRNDKGKKCGTRLLKCIYYFVQKPLLVMTASRRLLYGETSCHAAALQIDYISVIKMHFGTNLPAGRFGGRTAHAPAILEDGGAREKTDGTTAGSKAVVLSASTMDNRETEGEDHPLKNNEGKTIENNDASGEKDACIKKQSGLSRLSKIRTASFFGALFLCLAVVFAFSFIIPCPVRPISQRTWSIQYDKAVGYPFLATQDVNQDKVQDVIFIFKTDNASKSNVSCVDEGFQQPCFFLSALSGTNGSTLWVRPVSDDDVLLVECGIHYLGGVDDVACLVIRKSGFILAIDSTTGHPLWEKPTRFAPESTVIKPLLKIPDVDNDGVEDLMVFIFVENELQSATFSGKSGNGIGQKWRIGTDQPSGYYTHVTNSKAQYVLFYKVIKMHFGTNLPAGRFGGRTAHAPAILEDGGAQGEDGRDPGWI</sequence>
<keyword evidence="10" id="KW-1185">Reference proteome</keyword>
<feature type="transmembrane region" description="Helical" evidence="7">
    <location>
        <begin position="173"/>
        <end position="193"/>
    </location>
</feature>
<reference evidence="9" key="1">
    <citation type="submission" date="2023-07" db="EMBL/GenBank/DDBJ databases">
        <authorList>
            <person name="Stuckert A."/>
        </authorList>
    </citation>
    <scope>NUCLEOTIDE SEQUENCE</scope>
</reference>
<feature type="compositionally biased region" description="Basic and acidic residues" evidence="6">
    <location>
        <begin position="126"/>
        <end position="152"/>
    </location>
</feature>
<keyword evidence="4 7" id="KW-0472">Membrane</keyword>
<evidence type="ECO:0000256" key="4">
    <source>
        <dbReference type="ARBA" id="ARBA00023136"/>
    </source>
</evidence>
<protein>
    <recommendedName>
        <fullName evidence="8">FAM234A/B beta-propeller domain-containing protein</fullName>
    </recommendedName>
</protein>
<dbReference type="Proteomes" id="UP001176940">
    <property type="component" value="Unassembled WGS sequence"/>
</dbReference>
<evidence type="ECO:0000256" key="7">
    <source>
        <dbReference type="SAM" id="Phobius"/>
    </source>
</evidence>
<evidence type="ECO:0000256" key="6">
    <source>
        <dbReference type="SAM" id="MobiDB-lite"/>
    </source>
</evidence>
<comment type="similarity">
    <text evidence="5">Belongs to the FAM234 family.</text>
</comment>
<dbReference type="Pfam" id="PF23727">
    <property type="entry name" value="Beta-prop_FAM234A_B"/>
    <property type="match status" value="1"/>
</dbReference>
<dbReference type="InterPro" id="IPR011047">
    <property type="entry name" value="Quinoprotein_ADH-like_sf"/>
</dbReference>
<evidence type="ECO:0000256" key="2">
    <source>
        <dbReference type="ARBA" id="ARBA00022692"/>
    </source>
</evidence>
<dbReference type="PANTHER" id="PTHR21419">
    <property type="match status" value="1"/>
</dbReference>
<feature type="domain" description="FAM234A/B beta-propeller" evidence="8">
    <location>
        <begin position="205"/>
        <end position="403"/>
    </location>
</feature>
<keyword evidence="2 7" id="KW-0812">Transmembrane</keyword>
<evidence type="ECO:0000259" key="8">
    <source>
        <dbReference type="Pfam" id="PF23727"/>
    </source>
</evidence>